<sequence>MAEPNNTPWPPATPQSQSPLSASPVLRPHPGGQVEPKTAASQASAATKNGTHKLRVLHIGDPIKYNPETYAAFSAQCDIIRPSTPERERPAFAAALRDGKWGDFSAIFRPFWGTGGEMGTWDAELIPLLPASCRVFASAGAGFDWADTQRLGERGIIYCNSGLAAAEAVADFAVALVVSTFRHLPWCTASAADPSAFQDCHARATAASHTLRGHVLGLVGMGNIGQQIAQRLGIGFGMKVHYVDVVRKDPVTVEAKFGATFHETMESLLRVSDCVVLCTPAGGKVITAESLAWIKPGSRFVNIARGSLVDEEALADALESGQIGSVALDVHADEPRPHPRLLKMAGTKAMLTCHNAGGTVETHKGFEELKEKQNISKKYTERSNVQNDPTDWSAKLPDPKTHIRLLTILPGRQTEELRCTCSTIRLDDRPKYNALSYVWGNRKAKAQVIVNGVQVTINKSLAGALRRIRHDREPIVIWADALCINQNDEDEKKYQIDLMHRIYGECENCLVWMGDIVVKGDSSVAAELAARAALNALRVIAGQPHDEDLGWPGQYPIATNVAGNGLTAGAALQSMMDCEWWQRIWTVQEVCLPPKATVLWGPLEISFQAIMDAASHMVQPDEHPRRNNIVDLFQEGTAMYPRHHTSPYTIPVFSIAQARLWNQSRTDSLYRLWRFRDRRSTYPKDKLFGIWALLDKTYLPDIRPTDYVLDIVVLFSRLMVSLLRSRDNLQPLIGWRGERETAGLPTWVLDLAQPEDSNCTSDFWTHDIAWRQFHVSSGLPRFKPLVKQVEDLTLLTLDGIRVDKVATILMDLRHTRQSLWRQGFEDAIKDQAGTDDIMYQYNNLIQGKFGENRERVTDESWHGGPWWEDRMLCYQVLFITQENRLGLGVIRSYSINDSVILAFRLLNTVFSAAVSQCLLRDLRTIEIAVESWNEHVVNQTGDGIILRLYELIQNILTTLVPSPVLTSTIMASSKRWPAPIHVFSYRALLVVPIILAIATFASLFIHSDVNVALLYSQCDARARLPAVSKVPVLGPPVCFAISFFQSALDSMRTFATMSAILSFIAGLMTVTTIEAARVCNAPNVVIANPTGPWLVFNLIGGAVVWQLVILPAFFHRSRSILLARKRAGQEAVESAASKDPDFGKDSRHLVVDAEIIAIPVSVAWGFILPSLLMLIYNSPLIIVIWLFFPVWVSLIRQAVRWAVLRVQKRQHRSFHLESHTVSLLLVYLIPILCSAVSHVYFIWSLFQWDDRKEMTRATVKFVEIDMFFIGLTVLYWLFVETGWKIPFVAVLGTIPLGPGAGICIAWIYRDTEIRESLKQWLSDVVGSQEEANEEGRASASEETPLLH</sequence>
<feature type="transmembrane region" description="Helical" evidence="2">
    <location>
        <begin position="1093"/>
        <end position="1114"/>
    </location>
</feature>
<proteinExistence type="predicted"/>
<dbReference type="SUPFAM" id="SSF52283">
    <property type="entry name" value="Formate/glycerate dehydrogenase catalytic domain-like"/>
    <property type="match status" value="1"/>
</dbReference>
<dbReference type="Pfam" id="PF06985">
    <property type="entry name" value="HET"/>
    <property type="match status" value="1"/>
</dbReference>
<evidence type="ECO:0000259" key="3">
    <source>
        <dbReference type="Pfam" id="PF02826"/>
    </source>
</evidence>
<dbReference type="CDD" id="cd12168">
    <property type="entry name" value="Mand_dh_like"/>
    <property type="match status" value="1"/>
</dbReference>
<gene>
    <name evidence="5" type="ORF">CCUS01_01048</name>
</gene>
<evidence type="ECO:0000256" key="2">
    <source>
        <dbReference type="SAM" id="Phobius"/>
    </source>
</evidence>
<dbReference type="Proteomes" id="UP001239213">
    <property type="component" value="Unassembled WGS sequence"/>
</dbReference>
<dbReference type="GO" id="GO:0051287">
    <property type="term" value="F:NAD binding"/>
    <property type="evidence" value="ECO:0007669"/>
    <property type="project" value="InterPro"/>
</dbReference>
<feature type="transmembrane region" description="Helical" evidence="2">
    <location>
        <begin position="1224"/>
        <end position="1246"/>
    </location>
</feature>
<comment type="caution">
    <text evidence="5">The sequence shown here is derived from an EMBL/GenBank/DDBJ whole genome shotgun (WGS) entry which is preliminary data.</text>
</comment>
<dbReference type="InterPro" id="IPR006140">
    <property type="entry name" value="D-isomer_DH_NAD-bd"/>
</dbReference>
<feature type="domain" description="Heterokaryon incompatibility" evidence="4">
    <location>
        <begin position="432"/>
        <end position="589"/>
    </location>
</feature>
<dbReference type="InterPro" id="IPR052895">
    <property type="entry name" value="HetReg/Transcr_Mod"/>
</dbReference>
<keyword evidence="6" id="KW-1185">Reference proteome</keyword>
<dbReference type="InterPro" id="IPR036291">
    <property type="entry name" value="NAD(P)-bd_dom_sf"/>
</dbReference>
<feature type="domain" description="D-isomer specific 2-hydroxyacid dehydrogenase NAD-binding" evidence="3">
    <location>
        <begin position="175"/>
        <end position="356"/>
    </location>
</feature>
<name>A0AAI9UZ37_9PEZI</name>
<feature type="transmembrane region" description="Helical" evidence="2">
    <location>
        <begin position="1182"/>
        <end position="1203"/>
    </location>
</feature>
<keyword evidence="2" id="KW-0812">Transmembrane</keyword>
<feature type="transmembrane region" description="Helical" evidence="2">
    <location>
        <begin position="1258"/>
        <end position="1278"/>
    </location>
</feature>
<dbReference type="Pfam" id="PF02826">
    <property type="entry name" value="2-Hacid_dh_C"/>
    <property type="match status" value="1"/>
</dbReference>
<feature type="region of interest" description="Disordered" evidence="1">
    <location>
        <begin position="1"/>
        <end position="48"/>
    </location>
</feature>
<evidence type="ECO:0000259" key="4">
    <source>
        <dbReference type="Pfam" id="PF06985"/>
    </source>
</evidence>
<organism evidence="5 6">
    <name type="scientific">Colletotrichum cuscutae</name>
    <dbReference type="NCBI Taxonomy" id="1209917"/>
    <lineage>
        <taxon>Eukaryota</taxon>
        <taxon>Fungi</taxon>
        <taxon>Dikarya</taxon>
        <taxon>Ascomycota</taxon>
        <taxon>Pezizomycotina</taxon>
        <taxon>Sordariomycetes</taxon>
        <taxon>Hypocreomycetidae</taxon>
        <taxon>Glomerellales</taxon>
        <taxon>Glomerellaceae</taxon>
        <taxon>Colletotrichum</taxon>
        <taxon>Colletotrichum acutatum species complex</taxon>
    </lineage>
</organism>
<evidence type="ECO:0000313" key="6">
    <source>
        <dbReference type="Proteomes" id="UP001239213"/>
    </source>
</evidence>
<dbReference type="EMBL" id="MPDP01000260">
    <property type="protein sequence ID" value="KAK1466201.1"/>
    <property type="molecule type" value="Genomic_DNA"/>
</dbReference>
<evidence type="ECO:0008006" key="7">
    <source>
        <dbReference type="Google" id="ProtNLM"/>
    </source>
</evidence>
<dbReference type="SUPFAM" id="SSF51735">
    <property type="entry name" value="NAD(P)-binding Rossmann-fold domains"/>
    <property type="match status" value="1"/>
</dbReference>
<keyword evidence="2" id="KW-0472">Membrane</keyword>
<feature type="transmembrane region" description="Helical" evidence="2">
    <location>
        <begin position="983"/>
        <end position="1006"/>
    </location>
</feature>
<feature type="transmembrane region" description="Helical" evidence="2">
    <location>
        <begin position="1054"/>
        <end position="1073"/>
    </location>
</feature>
<feature type="transmembrane region" description="Helical" evidence="2">
    <location>
        <begin position="1285"/>
        <end position="1308"/>
    </location>
</feature>
<dbReference type="InterPro" id="IPR010730">
    <property type="entry name" value="HET"/>
</dbReference>
<accession>A0AAI9UZ37</accession>
<feature type="transmembrane region" description="Helical" evidence="2">
    <location>
        <begin position="1155"/>
        <end position="1176"/>
    </location>
</feature>
<evidence type="ECO:0000313" key="5">
    <source>
        <dbReference type="EMBL" id="KAK1466201.1"/>
    </source>
</evidence>
<dbReference type="PANTHER" id="PTHR24148">
    <property type="entry name" value="ANKYRIN REPEAT DOMAIN-CONTAINING PROTEIN 39 HOMOLOG-RELATED"/>
    <property type="match status" value="1"/>
</dbReference>
<protein>
    <recommendedName>
        <fullName evidence="7">D-isomer specific 2-hydroxyacid dehydrogenase</fullName>
    </recommendedName>
</protein>
<dbReference type="PANTHER" id="PTHR24148:SF82">
    <property type="entry name" value="HETEROKARYON INCOMPATIBILITY DOMAIN-CONTAINING PROTEIN"/>
    <property type="match status" value="1"/>
</dbReference>
<reference evidence="5" key="1">
    <citation type="submission" date="2016-11" db="EMBL/GenBank/DDBJ databases">
        <title>The genome sequence of Colletotrichum cuscutae.</title>
        <authorList>
            <person name="Baroncelli R."/>
        </authorList>
    </citation>
    <scope>NUCLEOTIDE SEQUENCE</scope>
    <source>
        <strain evidence="5">IMI 304802</strain>
    </source>
</reference>
<dbReference type="Gene3D" id="3.40.50.720">
    <property type="entry name" value="NAD(P)-binding Rossmann-like Domain"/>
    <property type="match status" value="2"/>
</dbReference>
<feature type="compositionally biased region" description="Low complexity" evidence="1">
    <location>
        <begin position="37"/>
        <end position="48"/>
    </location>
</feature>
<evidence type="ECO:0000256" key="1">
    <source>
        <dbReference type="SAM" id="MobiDB-lite"/>
    </source>
</evidence>
<keyword evidence="2" id="KW-1133">Transmembrane helix</keyword>